<dbReference type="GO" id="GO:0005506">
    <property type="term" value="F:iron ion binding"/>
    <property type="evidence" value="ECO:0007669"/>
    <property type="project" value="InterPro"/>
</dbReference>
<keyword evidence="8" id="KW-1133">Transmembrane helix</keyword>
<feature type="binding site" description="axial binding residue" evidence="13">
    <location>
        <position position="483"/>
    </location>
    <ligand>
        <name>heme</name>
        <dbReference type="ChEBI" id="CHEBI:30413"/>
    </ligand>
    <ligandPart>
        <name>Fe</name>
        <dbReference type="ChEBI" id="CHEBI:18248"/>
    </ligandPart>
</feature>
<dbReference type="GO" id="GO:0016020">
    <property type="term" value="C:membrane"/>
    <property type="evidence" value="ECO:0007669"/>
    <property type="project" value="UniProtKB-SubCell"/>
</dbReference>
<proteinExistence type="inferred from homology"/>
<evidence type="ECO:0000256" key="11">
    <source>
        <dbReference type="ARBA" id="ARBA00023033"/>
    </source>
</evidence>
<sequence length="548" mass="61229">MESFPQSIFAVLLILTVYTIYRQWTRISVADVPGPGTESFLLGCLPELLQSQVAQADFKWQARFGHVVRVKGILGVQNPPPLRTSAYNAAQSDRLLISDPKAIQYIYNSGYNIRKQGFRSELTRVVTGPGLAWANNEIHRRQRKVNSPAFGTNKARSYVPIFAAYASLSTQWKELLAMDVSAVVNTPRWFSRFFLDVIGEVAFDYQFNATDDEDDPFAIALSSAAPGLTVPSKPAIFILTLVELLPPKMIHLFMEYAPVKALQNSRRVNRIAVGVAKDLIDEKAEALIAGKGKRDIMSLLVKANASANPHMNLSETEMLAQMQTIMQAGHETTANTLSWTMFELTQHPDVQSKLRTEIQAAERAMHARGATEFTYVDFEAMPYTVAVMKETLRFHPVVYSSVREAARDEVLPLSTPIVTKSGKTITELPIPKDMILVILNAGYNRLDAQVFNPEHWLDDTVQMTTSIGVYGNLMTFGSGHRACIGWRFAIYEYQAFLVELVKNFEFSMDPSLSDKVRREPGVVMMPKISGELMKGPQLPITIRAVEAL</sequence>
<keyword evidence="9 14" id="KW-0560">Oxidoreductase</keyword>
<evidence type="ECO:0000256" key="3">
    <source>
        <dbReference type="ARBA" id="ARBA00004721"/>
    </source>
</evidence>
<comment type="caution">
    <text evidence="15">The sequence shown here is derived from an EMBL/GenBank/DDBJ whole genome shotgun (WGS) entry which is preliminary data.</text>
</comment>
<evidence type="ECO:0000256" key="9">
    <source>
        <dbReference type="ARBA" id="ARBA00023002"/>
    </source>
</evidence>
<dbReference type="PRINTS" id="PR00385">
    <property type="entry name" value="P450"/>
</dbReference>
<evidence type="ECO:0000313" key="15">
    <source>
        <dbReference type="EMBL" id="KAJ7635912.1"/>
    </source>
</evidence>
<dbReference type="InterPro" id="IPR001128">
    <property type="entry name" value="Cyt_P450"/>
</dbReference>
<dbReference type="GO" id="GO:0020037">
    <property type="term" value="F:heme binding"/>
    <property type="evidence" value="ECO:0007669"/>
    <property type="project" value="InterPro"/>
</dbReference>
<comment type="pathway">
    <text evidence="3">Secondary metabolite biosynthesis; terpenoid biosynthesis.</text>
</comment>
<comment type="cofactor">
    <cofactor evidence="1 13">
        <name>heme</name>
        <dbReference type="ChEBI" id="CHEBI:30413"/>
    </cofactor>
</comment>
<comment type="subcellular location">
    <subcellularLocation>
        <location evidence="2">Membrane</location>
    </subcellularLocation>
</comment>
<evidence type="ECO:0000256" key="13">
    <source>
        <dbReference type="PIRSR" id="PIRSR602401-1"/>
    </source>
</evidence>
<evidence type="ECO:0000256" key="5">
    <source>
        <dbReference type="ARBA" id="ARBA00022617"/>
    </source>
</evidence>
<evidence type="ECO:0000256" key="7">
    <source>
        <dbReference type="ARBA" id="ARBA00022723"/>
    </source>
</evidence>
<protein>
    <submittedName>
        <fullName evidence="15">Cytochrome P450</fullName>
    </submittedName>
</protein>
<evidence type="ECO:0000256" key="14">
    <source>
        <dbReference type="RuleBase" id="RU000461"/>
    </source>
</evidence>
<dbReference type="InterPro" id="IPR017972">
    <property type="entry name" value="Cyt_P450_CS"/>
</dbReference>
<evidence type="ECO:0000256" key="8">
    <source>
        <dbReference type="ARBA" id="ARBA00022989"/>
    </source>
</evidence>
<keyword evidence="12" id="KW-0472">Membrane</keyword>
<dbReference type="AlphaFoldDB" id="A0AAD7C0T8"/>
<gene>
    <name evidence="15" type="ORF">B0H17DRAFT_1279591</name>
</gene>
<dbReference type="PANTHER" id="PTHR24305:SF166">
    <property type="entry name" value="CYTOCHROME P450 12A4, MITOCHONDRIAL-RELATED"/>
    <property type="match status" value="1"/>
</dbReference>
<dbReference type="GO" id="GO:0004497">
    <property type="term" value="F:monooxygenase activity"/>
    <property type="evidence" value="ECO:0007669"/>
    <property type="project" value="UniProtKB-KW"/>
</dbReference>
<name>A0AAD7C0T8_MYCRO</name>
<keyword evidence="10 13" id="KW-0408">Iron</keyword>
<keyword evidence="6" id="KW-0812">Transmembrane</keyword>
<evidence type="ECO:0000313" key="16">
    <source>
        <dbReference type="Proteomes" id="UP001221757"/>
    </source>
</evidence>
<organism evidence="15 16">
    <name type="scientific">Mycena rosella</name>
    <name type="common">Pink bonnet</name>
    <name type="synonym">Agaricus rosellus</name>
    <dbReference type="NCBI Taxonomy" id="1033263"/>
    <lineage>
        <taxon>Eukaryota</taxon>
        <taxon>Fungi</taxon>
        <taxon>Dikarya</taxon>
        <taxon>Basidiomycota</taxon>
        <taxon>Agaricomycotina</taxon>
        <taxon>Agaricomycetes</taxon>
        <taxon>Agaricomycetidae</taxon>
        <taxon>Agaricales</taxon>
        <taxon>Marasmiineae</taxon>
        <taxon>Mycenaceae</taxon>
        <taxon>Mycena</taxon>
    </lineage>
</organism>
<evidence type="ECO:0000256" key="1">
    <source>
        <dbReference type="ARBA" id="ARBA00001971"/>
    </source>
</evidence>
<dbReference type="Pfam" id="PF00067">
    <property type="entry name" value="p450"/>
    <property type="match status" value="1"/>
</dbReference>
<evidence type="ECO:0000256" key="10">
    <source>
        <dbReference type="ARBA" id="ARBA00023004"/>
    </source>
</evidence>
<evidence type="ECO:0000256" key="12">
    <source>
        <dbReference type="ARBA" id="ARBA00023136"/>
    </source>
</evidence>
<evidence type="ECO:0000256" key="4">
    <source>
        <dbReference type="ARBA" id="ARBA00010617"/>
    </source>
</evidence>
<accession>A0AAD7C0T8</accession>
<dbReference type="Gene3D" id="1.10.630.10">
    <property type="entry name" value="Cytochrome P450"/>
    <property type="match status" value="1"/>
</dbReference>
<dbReference type="PRINTS" id="PR00463">
    <property type="entry name" value="EP450I"/>
</dbReference>
<evidence type="ECO:0000256" key="2">
    <source>
        <dbReference type="ARBA" id="ARBA00004370"/>
    </source>
</evidence>
<dbReference type="PANTHER" id="PTHR24305">
    <property type="entry name" value="CYTOCHROME P450"/>
    <property type="match status" value="1"/>
</dbReference>
<dbReference type="InterPro" id="IPR050121">
    <property type="entry name" value="Cytochrome_P450_monoxygenase"/>
</dbReference>
<dbReference type="PROSITE" id="PS00086">
    <property type="entry name" value="CYTOCHROME_P450"/>
    <property type="match status" value="1"/>
</dbReference>
<dbReference type="SUPFAM" id="SSF48264">
    <property type="entry name" value="Cytochrome P450"/>
    <property type="match status" value="1"/>
</dbReference>
<reference evidence="15" key="1">
    <citation type="submission" date="2023-03" db="EMBL/GenBank/DDBJ databases">
        <title>Massive genome expansion in bonnet fungi (Mycena s.s.) driven by repeated elements and novel gene families across ecological guilds.</title>
        <authorList>
            <consortium name="Lawrence Berkeley National Laboratory"/>
            <person name="Harder C.B."/>
            <person name="Miyauchi S."/>
            <person name="Viragh M."/>
            <person name="Kuo A."/>
            <person name="Thoen E."/>
            <person name="Andreopoulos B."/>
            <person name="Lu D."/>
            <person name="Skrede I."/>
            <person name="Drula E."/>
            <person name="Henrissat B."/>
            <person name="Morin E."/>
            <person name="Kohler A."/>
            <person name="Barry K."/>
            <person name="LaButti K."/>
            <person name="Morin E."/>
            <person name="Salamov A."/>
            <person name="Lipzen A."/>
            <person name="Mereny Z."/>
            <person name="Hegedus B."/>
            <person name="Baldrian P."/>
            <person name="Stursova M."/>
            <person name="Weitz H."/>
            <person name="Taylor A."/>
            <person name="Grigoriev I.V."/>
            <person name="Nagy L.G."/>
            <person name="Martin F."/>
            <person name="Kauserud H."/>
        </authorList>
    </citation>
    <scope>NUCLEOTIDE SEQUENCE</scope>
    <source>
        <strain evidence="15">CBHHK067</strain>
    </source>
</reference>
<keyword evidence="5 13" id="KW-0349">Heme</keyword>
<keyword evidence="16" id="KW-1185">Reference proteome</keyword>
<dbReference type="EMBL" id="JARKIE010000465">
    <property type="protein sequence ID" value="KAJ7635912.1"/>
    <property type="molecule type" value="Genomic_DNA"/>
</dbReference>
<keyword evidence="11 14" id="KW-0503">Monooxygenase</keyword>
<comment type="similarity">
    <text evidence="4 14">Belongs to the cytochrome P450 family.</text>
</comment>
<evidence type="ECO:0000256" key="6">
    <source>
        <dbReference type="ARBA" id="ARBA00022692"/>
    </source>
</evidence>
<keyword evidence="7 13" id="KW-0479">Metal-binding</keyword>
<dbReference type="InterPro" id="IPR036396">
    <property type="entry name" value="Cyt_P450_sf"/>
</dbReference>
<dbReference type="Proteomes" id="UP001221757">
    <property type="component" value="Unassembled WGS sequence"/>
</dbReference>
<dbReference type="GO" id="GO:0016705">
    <property type="term" value="F:oxidoreductase activity, acting on paired donors, with incorporation or reduction of molecular oxygen"/>
    <property type="evidence" value="ECO:0007669"/>
    <property type="project" value="InterPro"/>
</dbReference>
<dbReference type="InterPro" id="IPR002401">
    <property type="entry name" value="Cyt_P450_E_grp-I"/>
</dbReference>